<dbReference type="InterPro" id="IPR012338">
    <property type="entry name" value="Beta-lactam/transpept-like"/>
</dbReference>
<reference evidence="3" key="1">
    <citation type="journal article" date="2012" name="Mol. Plant Microbe Interact.">
        <title>A highly conserved effector in Fusarium oxysporum is required for full virulence on Arabidopsis.</title>
        <authorList>
            <person name="Thatcher L.F."/>
            <person name="Gardiner D.M."/>
            <person name="Kazan K."/>
            <person name="Manners J."/>
        </authorList>
    </citation>
    <scope>NUCLEOTIDE SEQUENCE [LARGE SCALE GENOMIC DNA]</scope>
    <source>
        <strain evidence="3">Fo5176</strain>
    </source>
</reference>
<dbReference type="PANTHER" id="PTHR22935">
    <property type="entry name" value="PENICILLIN-BINDING PROTEIN"/>
    <property type="match status" value="1"/>
</dbReference>
<proteinExistence type="predicted"/>
<dbReference type="SUPFAM" id="SSF56601">
    <property type="entry name" value="beta-lactamase/transpeptidase-like"/>
    <property type="match status" value="1"/>
</dbReference>
<dbReference type="InterPro" id="IPR058664">
    <property type="entry name" value="ARB_00930-like_C"/>
</dbReference>
<organism evidence="3">
    <name type="scientific">Fusarium oxysporum (strain Fo5176)</name>
    <name type="common">Fusarium vascular wilt</name>
    <dbReference type="NCBI Taxonomy" id="660025"/>
    <lineage>
        <taxon>Eukaryota</taxon>
        <taxon>Fungi</taxon>
        <taxon>Dikarya</taxon>
        <taxon>Ascomycota</taxon>
        <taxon>Pezizomycotina</taxon>
        <taxon>Sordariomycetes</taxon>
        <taxon>Hypocreomycetidae</taxon>
        <taxon>Hypocreales</taxon>
        <taxon>Nectriaceae</taxon>
        <taxon>Fusarium</taxon>
        <taxon>Fusarium oxysporum species complex</taxon>
    </lineage>
</organism>
<feature type="domain" description="Beta-lactamase-like ARB-00930-like C-terminal" evidence="2">
    <location>
        <begin position="451"/>
        <end position="600"/>
    </location>
</feature>
<dbReference type="InterPro" id="IPR001466">
    <property type="entry name" value="Beta-lactam-related"/>
</dbReference>
<comment type="caution">
    <text evidence="3">The sequence shown here is derived from an EMBL/GenBank/DDBJ whole genome shotgun (WGS) entry which is preliminary data.</text>
</comment>
<gene>
    <name evidence="3" type="ORF">FOXB_04580</name>
</gene>
<dbReference type="AlphaFoldDB" id="F9FDV2"/>
<dbReference type="Pfam" id="PF00144">
    <property type="entry name" value="Beta-lactamase"/>
    <property type="match status" value="1"/>
</dbReference>
<evidence type="ECO:0000259" key="1">
    <source>
        <dbReference type="Pfam" id="PF00144"/>
    </source>
</evidence>
<dbReference type="PANTHER" id="PTHR22935:SF97">
    <property type="entry name" value="BETA-LACTAMASE-RELATED DOMAIN-CONTAINING PROTEIN"/>
    <property type="match status" value="1"/>
</dbReference>
<dbReference type="EMBL" id="AFQF01001457">
    <property type="protein sequence ID" value="EGU84999.1"/>
    <property type="molecule type" value="Genomic_DNA"/>
</dbReference>
<feature type="domain" description="Beta-lactamase-related" evidence="1">
    <location>
        <begin position="125"/>
        <end position="421"/>
    </location>
</feature>
<protein>
    <submittedName>
        <fullName evidence="3">Uncharacterized protein</fullName>
    </submittedName>
</protein>
<dbReference type="STRING" id="660025.F9FDV2"/>
<evidence type="ECO:0000259" key="2">
    <source>
        <dbReference type="Pfam" id="PF26335"/>
    </source>
</evidence>
<name>F9FDV2_FUSOF</name>
<accession>F9FDV2</accession>
<dbReference type="InterPro" id="IPR051478">
    <property type="entry name" value="Beta-lactamase-like_AB/R"/>
</dbReference>
<dbReference type="Gene3D" id="3.40.710.10">
    <property type="entry name" value="DD-peptidase/beta-lactamase superfamily"/>
    <property type="match status" value="1"/>
</dbReference>
<dbReference type="PaxDb" id="5507-FOXG_07628P0"/>
<dbReference type="Pfam" id="PF26335">
    <property type="entry name" value="ARB_00930_C"/>
    <property type="match status" value="1"/>
</dbReference>
<dbReference type="OrthoDB" id="10250282at2759"/>
<sequence>MGGQDVMRGILYHAGGQRAVLFILWETYKMKIQVQPLPLLLLLTGDVLAAKNYHCPPIGPVLPAPTNPSSHQNVKNAIEAITETIKAYSSLLHSSAVSVGVTSIYEDKPLLDFHHTPENLDPRGVSKIDADSVYRIGSISKAYTTLAALKLKGVGMHDPVTKYVPELRKLNKQQSENNAITTVDWDKVSLQALASHMGGMPADLVTDLTSFRNWTDLGLPAAHDVLGCAGLVGIPPCDVQDFWDNFGKRPPTFAPWGNPVYSNIAFFVMSLVIERVSGQSYEEFVQKNVLDVAGMKSTTYAKPDDSVGAIGPDDIFWNTSIGILSPAGSFYSSTKDLLAFGSSILKHEFLDLAGTNKWLKPVTFTSGRGQFIGAPWEIVRSNKLTSDERVVNVYTKGGDIGTYHSIFAMIPDYGIVISVLVGGPEIAGGLPLVFFSLITKALVPALEAAGKDQAKKTFAGTYINEDTNSTLVLDVDDDGLGLSITKWMVRGTDVSTHWLHYLSVLNPNVPKISLSGRLYPTDLTVGNRTEWRAMFRIGTANQIGMQEGLLFWEDASCMSWAMIDRAAYEFLGLDEMVFESEDGRAEEVELVGFKTTLKKAK</sequence>
<evidence type="ECO:0000313" key="3">
    <source>
        <dbReference type="EMBL" id="EGU84999.1"/>
    </source>
</evidence>